<evidence type="ECO:0000256" key="12">
    <source>
        <dbReference type="RuleBase" id="RU003661"/>
    </source>
</evidence>
<dbReference type="EMBL" id="KT780701">
    <property type="protein sequence ID" value="ALO71241.1"/>
    <property type="molecule type" value="Genomic_DNA"/>
</dbReference>
<dbReference type="InterPro" id="IPR001421">
    <property type="entry name" value="ATP8_metazoa"/>
</dbReference>
<keyword evidence="9 12" id="KW-0406">Ion transport</keyword>
<dbReference type="AlphaFoldDB" id="A0A0S2M998"/>
<evidence type="ECO:0000256" key="7">
    <source>
        <dbReference type="ARBA" id="ARBA00022781"/>
    </source>
</evidence>
<evidence type="ECO:0000256" key="2">
    <source>
        <dbReference type="ARBA" id="ARBA00008892"/>
    </source>
</evidence>
<dbReference type="GO" id="GO:0015986">
    <property type="term" value="P:proton motive force-driven ATP synthesis"/>
    <property type="evidence" value="ECO:0007669"/>
    <property type="project" value="InterPro"/>
</dbReference>
<dbReference type="Pfam" id="PF00895">
    <property type="entry name" value="ATP-synt_8"/>
    <property type="match status" value="1"/>
</dbReference>
<evidence type="ECO:0000313" key="14">
    <source>
        <dbReference type="EMBL" id="ALO71241.1"/>
    </source>
</evidence>
<name>A0A0S2M998_9COLE</name>
<keyword evidence="5 12" id="KW-0138">CF(0)</keyword>
<evidence type="ECO:0000256" key="6">
    <source>
        <dbReference type="ARBA" id="ARBA00022692"/>
    </source>
</evidence>
<keyword evidence="11 13" id="KW-0472">Membrane</keyword>
<reference evidence="14" key="1">
    <citation type="submission" date="2015-09" db="EMBL/GenBank/DDBJ databases">
        <title>Staphyliniformia phylogenetics from de novo mitogenomic assemblies.</title>
        <authorList>
            <person name="Favreau E.A."/>
            <person name="Linard B."/>
            <person name="Vogler A.P."/>
        </authorList>
    </citation>
    <scope>NUCLEOTIDE SEQUENCE</scope>
</reference>
<keyword evidence="8 13" id="KW-1133">Transmembrane helix</keyword>
<evidence type="ECO:0000256" key="5">
    <source>
        <dbReference type="ARBA" id="ARBA00022547"/>
    </source>
</evidence>
<organism evidence="14">
    <name type="scientific">Tychobythinus sp. 1 EF-2015</name>
    <dbReference type="NCBI Taxonomy" id="1756873"/>
    <lineage>
        <taxon>Eukaryota</taxon>
        <taxon>Metazoa</taxon>
        <taxon>Ecdysozoa</taxon>
        <taxon>Arthropoda</taxon>
        <taxon>Hexapoda</taxon>
        <taxon>Insecta</taxon>
        <taxon>Pterygota</taxon>
        <taxon>Neoptera</taxon>
        <taxon>Endopterygota</taxon>
        <taxon>Coleoptera</taxon>
        <taxon>Polyphaga</taxon>
        <taxon>Staphyliniformia</taxon>
        <taxon>Staphylinidae</taxon>
        <taxon>Omaliinae group</taxon>
        <taxon>Pselaphinae</taxon>
        <taxon>Tychobythinus</taxon>
    </lineage>
</organism>
<geneLocation type="mitochondrion" evidence="14"/>
<evidence type="ECO:0000256" key="3">
    <source>
        <dbReference type="ARBA" id="ARBA00011291"/>
    </source>
</evidence>
<comment type="subcellular location">
    <subcellularLocation>
        <location evidence="1 12">Mitochondrion membrane</location>
        <topology evidence="1 12">Single-pass membrane protein</topology>
    </subcellularLocation>
</comment>
<comment type="similarity">
    <text evidence="2 12">Belongs to the ATPase protein 8 family.</text>
</comment>
<gene>
    <name evidence="14" type="primary">atp8</name>
</gene>
<keyword evidence="10 12" id="KW-0496">Mitochondrion</keyword>
<accession>A0A0S2M998</accession>
<evidence type="ECO:0000256" key="8">
    <source>
        <dbReference type="ARBA" id="ARBA00022989"/>
    </source>
</evidence>
<keyword evidence="7 12" id="KW-0375">Hydrogen ion transport</keyword>
<dbReference type="GO" id="GO:0031966">
    <property type="term" value="C:mitochondrial membrane"/>
    <property type="evidence" value="ECO:0007669"/>
    <property type="project" value="UniProtKB-SubCell"/>
</dbReference>
<evidence type="ECO:0000256" key="13">
    <source>
        <dbReference type="SAM" id="Phobius"/>
    </source>
</evidence>
<protein>
    <recommendedName>
        <fullName evidence="12">ATP synthase complex subunit 8</fullName>
    </recommendedName>
</protein>
<evidence type="ECO:0000256" key="10">
    <source>
        <dbReference type="ARBA" id="ARBA00023128"/>
    </source>
</evidence>
<evidence type="ECO:0000256" key="9">
    <source>
        <dbReference type="ARBA" id="ARBA00023065"/>
    </source>
</evidence>
<evidence type="ECO:0000256" key="11">
    <source>
        <dbReference type="ARBA" id="ARBA00023136"/>
    </source>
</evidence>
<keyword evidence="4 12" id="KW-0813">Transport</keyword>
<dbReference type="GO" id="GO:0015078">
    <property type="term" value="F:proton transmembrane transporter activity"/>
    <property type="evidence" value="ECO:0007669"/>
    <property type="project" value="InterPro"/>
</dbReference>
<dbReference type="GO" id="GO:0045259">
    <property type="term" value="C:proton-transporting ATP synthase complex"/>
    <property type="evidence" value="ECO:0007669"/>
    <property type="project" value="UniProtKB-KW"/>
</dbReference>
<feature type="transmembrane region" description="Helical" evidence="13">
    <location>
        <begin position="6"/>
        <end position="31"/>
    </location>
</feature>
<proteinExistence type="inferred from homology"/>
<evidence type="ECO:0000256" key="4">
    <source>
        <dbReference type="ARBA" id="ARBA00022448"/>
    </source>
</evidence>
<evidence type="ECO:0000256" key="1">
    <source>
        <dbReference type="ARBA" id="ARBA00004304"/>
    </source>
</evidence>
<comment type="subunit">
    <text evidence="3">F-type ATPases have 2 components, CF(1) - the catalytic core - and CF(0) - the membrane proton channel.</text>
</comment>
<sequence>MPQMSPLSWIILFFYFTLIFMAYNFINYYLFIYKSKLVKMKIKNNYFSWKW</sequence>
<keyword evidence="6 12" id="KW-0812">Transmembrane</keyword>